<keyword evidence="2" id="KW-0472">Membrane</keyword>
<keyword evidence="2" id="KW-1133">Transmembrane helix</keyword>
<feature type="compositionally biased region" description="Polar residues" evidence="1">
    <location>
        <begin position="1"/>
        <end position="10"/>
    </location>
</feature>
<feature type="transmembrane region" description="Helical" evidence="2">
    <location>
        <begin position="162"/>
        <end position="182"/>
    </location>
</feature>
<evidence type="ECO:0000313" key="3">
    <source>
        <dbReference type="EMBL" id="MFC5177211.1"/>
    </source>
</evidence>
<dbReference type="NCBIfam" id="NF041646">
    <property type="entry name" value="VC0807_fam"/>
    <property type="match status" value="1"/>
</dbReference>
<sequence>MTPALTASPTDSDHATVPEHPERPSLRSVLARVGSSLVYACVIPITLFYVVMTVTDVWVAILVALAWSYGAIAFRALTGRRPSGLLILVAIVMTARTALAMVAGSTFLYFLQPIISDSLVATAFLLSLATARPMVARLAGDFYPMTPDVSVRPRIQRLFRHLTLLWAGLCLGKALLVLWLLLSLSVESFVLANGISVVSLNVLAITLTIGAAVVVARQEGLLGPHPVPVRATA</sequence>
<dbReference type="EMBL" id="JBHSKD010000009">
    <property type="protein sequence ID" value="MFC5177211.1"/>
    <property type="molecule type" value="Genomic_DNA"/>
</dbReference>
<evidence type="ECO:0000256" key="1">
    <source>
        <dbReference type="SAM" id="MobiDB-lite"/>
    </source>
</evidence>
<name>A0ABW0BIV7_9ACTN</name>
<feature type="transmembrane region" description="Helical" evidence="2">
    <location>
        <begin position="84"/>
        <end position="103"/>
    </location>
</feature>
<dbReference type="RefSeq" id="WP_378590024.1">
    <property type="nucleotide sequence ID" value="NZ_JBHSKD010000009.1"/>
</dbReference>
<feature type="compositionally biased region" description="Basic and acidic residues" evidence="1">
    <location>
        <begin position="11"/>
        <end position="21"/>
    </location>
</feature>
<comment type="caution">
    <text evidence="3">The sequence shown here is derived from an EMBL/GenBank/DDBJ whole genome shotgun (WGS) entry which is preliminary data.</text>
</comment>
<organism evidence="3 4">
    <name type="scientific">Nocardioides taihuensis</name>
    <dbReference type="NCBI Taxonomy" id="1835606"/>
    <lineage>
        <taxon>Bacteria</taxon>
        <taxon>Bacillati</taxon>
        <taxon>Actinomycetota</taxon>
        <taxon>Actinomycetes</taxon>
        <taxon>Propionibacteriales</taxon>
        <taxon>Nocardioidaceae</taxon>
        <taxon>Nocardioides</taxon>
    </lineage>
</organism>
<feature type="transmembrane region" description="Helical" evidence="2">
    <location>
        <begin position="29"/>
        <end position="51"/>
    </location>
</feature>
<evidence type="ECO:0000256" key="2">
    <source>
        <dbReference type="SAM" id="Phobius"/>
    </source>
</evidence>
<feature type="transmembrane region" description="Helical" evidence="2">
    <location>
        <begin position="194"/>
        <end position="216"/>
    </location>
</feature>
<dbReference type="Proteomes" id="UP001596087">
    <property type="component" value="Unassembled WGS sequence"/>
</dbReference>
<proteinExistence type="predicted"/>
<keyword evidence="4" id="KW-1185">Reference proteome</keyword>
<reference evidence="4" key="1">
    <citation type="journal article" date="2019" name="Int. J. Syst. Evol. Microbiol.">
        <title>The Global Catalogue of Microorganisms (GCM) 10K type strain sequencing project: providing services to taxonomists for standard genome sequencing and annotation.</title>
        <authorList>
            <consortium name="The Broad Institute Genomics Platform"/>
            <consortium name="The Broad Institute Genome Sequencing Center for Infectious Disease"/>
            <person name="Wu L."/>
            <person name="Ma J."/>
        </authorList>
    </citation>
    <scope>NUCLEOTIDE SEQUENCE [LARGE SCALE GENOMIC DNA]</scope>
    <source>
        <strain evidence="4">DFY41</strain>
    </source>
</reference>
<gene>
    <name evidence="3" type="ORF">ACFPGP_11040</name>
</gene>
<feature type="region of interest" description="Disordered" evidence="1">
    <location>
        <begin position="1"/>
        <end position="21"/>
    </location>
</feature>
<protein>
    <submittedName>
        <fullName evidence="3">VC0807 family protein</fullName>
    </submittedName>
</protein>
<keyword evidence="2" id="KW-0812">Transmembrane</keyword>
<evidence type="ECO:0000313" key="4">
    <source>
        <dbReference type="Proteomes" id="UP001596087"/>
    </source>
</evidence>
<feature type="transmembrane region" description="Helical" evidence="2">
    <location>
        <begin position="57"/>
        <end position="77"/>
    </location>
</feature>
<accession>A0ABW0BIV7</accession>
<feature type="transmembrane region" description="Helical" evidence="2">
    <location>
        <begin position="109"/>
        <end position="129"/>
    </location>
</feature>